<evidence type="ECO:0000313" key="1">
    <source>
        <dbReference type="EMBL" id="MEX3936428.1"/>
    </source>
</evidence>
<proteinExistence type="predicted"/>
<dbReference type="Proteomes" id="UP001558850">
    <property type="component" value="Unassembled WGS sequence"/>
</dbReference>
<protein>
    <submittedName>
        <fullName evidence="1">ParB/RepB/Spo0J family partition protein</fullName>
    </submittedName>
</protein>
<organism evidence="1 2">
    <name type="scientific">Paraburkholderia phymatum</name>
    <dbReference type="NCBI Taxonomy" id="148447"/>
    <lineage>
        <taxon>Bacteria</taxon>
        <taxon>Pseudomonadati</taxon>
        <taxon>Pseudomonadota</taxon>
        <taxon>Betaproteobacteria</taxon>
        <taxon>Burkholderiales</taxon>
        <taxon>Burkholderiaceae</taxon>
        <taxon>Paraburkholderia</taxon>
    </lineage>
</organism>
<keyword evidence="2" id="KW-1185">Reference proteome</keyword>
<sequence>MAKKDFSAALNAGVARDQKLRDDAVSSRFDRVEAALSGRTTLLESSPVSEPRSEETAAPANSYVETLEKAGKVRATYAAWPIDKIDDNPLNSRTVYREELISARAASMAKDGQLIPALAARHPTDPERAILIDGHYRKQGALRNRSQTLDLKLLDGLEAIDFYRLARAANNEREQETVLDVALGYKKLLTEGYAKTNDELALLVEEGKSKVSKTLAVLDLPSSIQEFISLYPQQMGINIAYELTLYFKLAGESRTRDLVQKIVDEGLSFQKVKALREALSHERAPRRTFSRQYKVSGADGSSIGAIKEWGNGNIQVNLALNDPERADTYIEALKKLLAEDGHKAT</sequence>
<evidence type="ECO:0000313" key="2">
    <source>
        <dbReference type="Proteomes" id="UP001558850"/>
    </source>
</evidence>
<name>A0ACC6U9W7_9BURK</name>
<reference evidence="1" key="1">
    <citation type="submission" date="2024-07" db="EMBL/GenBank/DDBJ databases">
        <title>A survey of Mimosa microsymbionts across Brazilian biomes reveals a high diversity of Paraburkholderia nodulating endemic species, but also that Cupriavidus is common as a symbiont of widespread species.</title>
        <authorList>
            <person name="Rouws L."/>
            <person name="Barauna A."/>
            <person name="Beukes C."/>
            <person name="Rouws J.R.C."/>
            <person name="De Faria S.M."/>
            <person name="Gross E."/>
            <person name="Bueno Dos Reis Junior F."/>
            <person name="Simon M.F."/>
            <person name="Maluk M."/>
            <person name="Odee D.W."/>
            <person name="Kenicer G."/>
            <person name="Young J.P.W."/>
            <person name="Reis V.M."/>
            <person name="Zilli J."/>
            <person name="James E.K."/>
        </authorList>
    </citation>
    <scope>NUCLEOTIDE SEQUENCE</scope>
    <source>
        <strain evidence="1">EG181B</strain>
    </source>
</reference>
<accession>A0ACC6U9W7</accession>
<comment type="caution">
    <text evidence="1">The sequence shown here is derived from an EMBL/GenBank/DDBJ whole genome shotgun (WGS) entry which is preliminary data.</text>
</comment>
<dbReference type="EMBL" id="JBFRCH010000032">
    <property type="protein sequence ID" value="MEX3936428.1"/>
    <property type="molecule type" value="Genomic_DNA"/>
</dbReference>
<gene>
    <name evidence="1" type="ORF">AB4Y32_32430</name>
</gene>